<sequence>MTPKPKRWSFWLVSATALLSIGAWQAAQIAVDAKTRAMAAVKVPPKKTRSDGRKPSAKELAQIDPVGTYIARAKRGMTDQEINWMIEDFHKRGLDKDLVPDTVEHYQSLRQRQAAWYLQALAEGFSLSPSQKSEAAARLRRWRLQGDEEYAAKANEPDPITNNELKVGDRAADYAFASQWLFIGDHADPSVLCDLTPEQKRLTYQDMPSGIYRNYAHDLAADQWIMPPNATLEPKSSPVAVPDIFPLMPSQLVPPGQRSGGELAQARRLQPAQLRIILLFHREIAAWLSDSLEKNTPVVTDPLEPQAPHNE</sequence>
<dbReference type="Proteomes" id="UP000676169">
    <property type="component" value="Chromosome"/>
</dbReference>
<dbReference type="AlphaFoldDB" id="A0A975G7P8"/>
<dbReference type="EMBL" id="CP073100">
    <property type="protein sequence ID" value="QUE50332.1"/>
    <property type="molecule type" value="Genomic_DNA"/>
</dbReference>
<gene>
    <name evidence="2" type="ORF">KBB96_15835</name>
</gene>
<dbReference type="KEGG" id="lamb:KBB96_15835"/>
<evidence type="ECO:0008006" key="4">
    <source>
        <dbReference type="Google" id="ProtNLM"/>
    </source>
</evidence>
<protein>
    <recommendedName>
        <fullName evidence="4">DUF1549 domain-containing protein</fullName>
    </recommendedName>
</protein>
<keyword evidence="1" id="KW-0732">Signal</keyword>
<feature type="signal peptide" evidence="1">
    <location>
        <begin position="1"/>
        <end position="26"/>
    </location>
</feature>
<organism evidence="2 3">
    <name type="scientific">Luteolibacter ambystomatis</name>
    <dbReference type="NCBI Taxonomy" id="2824561"/>
    <lineage>
        <taxon>Bacteria</taxon>
        <taxon>Pseudomonadati</taxon>
        <taxon>Verrucomicrobiota</taxon>
        <taxon>Verrucomicrobiia</taxon>
        <taxon>Verrucomicrobiales</taxon>
        <taxon>Verrucomicrobiaceae</taxon>
        <taxon>Luteolibacter</taxon>
    </lineage>
</organism>
<feature type="chain" id="PRO_5037286410" description="DUF1549 domain-containing protein" evidence="1">
    <location>
        <begin position="27"/>
        <end position="311"/>
    </location>
</feature>
<evidence type="ECO:0000313" key="3">
    <source>
        <dbReference type="Proteomes" id="UP000676169"/>
    </source>
</evidence>
<dbReference type="RefSeq" id="WP_211630472.1">
    <property type="nucleotide sequence ID" value="NZ_CP073100.1"/>
</dbReference>
<reference evidence="2" key="1">
    <citation type="submission" date="2021-04" db="EMBL/GenBank/DDBJ databases">
        <title>Luteolibacter sp. 32A isolated from the skin of an Anderson's salamander (Ambystoma andersonii).</title>
        <authorList>
            <person name="Spergser J."/>
            <person name="Busse H.-J."/>
        </authorList>
    </citation>
    <scope>NUCLEOTIDE SEQUENCE</scope>
    <source>
        <strain evidence="2">32A</strain>
    </source>
</reference>
<accession>A0A975G7P8</accession>
<keyword evidence="3" id="KW-1185">Reference proteome</keyword>
<evidence type="ECO:0000256" key="1">
    <source>
        <dbReference type="SAM" id="SignalP"/>
    </source>
</evidence>
<evidence type="ECO:0000313" key="2">
    <source>
        <dbReference type="EMBL" id="QUE50332.1"/>
    </source>
</evidence>
<proteinExistence type="predicted"/>
<name>A0A975G7P8_9BACT</name>